<dbReference type="AlphaFoldDB" id="M0NCR0"/>
<protein>
    <submittedName>
        <fullName evidence="1">Uncharacterized protein</fullName>
    </submittedName>
</protein>
<reference evidence="1 2" key="1">
    <citation type="journal article" date="2014" name="PLoS Genet.">
        <title>Phylogenetically driven sequencing of extremely halophilic archaea reveals strategies for static and dynamic osmo-response.</title>
        <authorList>
            <person name="Becker E.A."/>
            <person name="Seitzer P.M."/>
            <person name="Tritt A."/>
            <person name="Larsen D."/>
            <person name="Krusor M."/>
            <person name="Yao A.I."/>
            <person name="Wu D."/>
            <person name="Madern D."/>
            <person name="Eisen J.A."/>
            <person name="Darling A.E."/>
            <person name="Facciotti M.T."/>
        </authorList>
    </citation>
    <scope>NUCLEOTIDE SEQUENCE [LARGE SCALE GENOMIC DNA]</scope>
    <source>
        <strain evidence="1 2">JCM 13552</strain>
    </source>
</reference>
<gene>
    <name evidence="1" type="ORF">C451_05293</name>
</gene>
<keyword evidence="2" id="KW-1185">Reference proteome</keyword>
<dbReference type="EMBL" id="AOMF01000114">
    <property type="protein sequence ID" value="EMA55353.1"/>
    <property type="molecule type" value="Genomic_DNA"/>
</dbReference>
<dbReference type="Proteomes" id="UP000011680">
    <property type="component" value="Unassembled WGS sequence"/>
</dbReference>
<organism evidence="1 2">
    <name type="scientific">Halococcus thailandensis JCM 13552</name>
    <dbReference type="NCBI Taxonomy" id="1227457"/>
    <lineage>
        <taxon>Archaea</taxon>
        <taxon>Methanobacteriati</taxon>
        <taxon>Methanobacteriota</taxon>
        <taxon>Stenosarchaea group</taxon>
        <taxon>Halobacteria</taxon>
        <taxon>Halobacteriales</taxon>
        <taxon>Halococcaceae</taxon>
        <taxon>Halococcus</taxon>
    </lineage>
</organism>
<accession>M0NCR0</accession>
<comment type="caution">
    <text evidence="1">The sequence shown here is derived from an EMBL/GenBank/DDBJ whole genome shotgun (WGS) entry which is preliminary data.</text>
</comment>
<evidence type="ECO:0000313" key="2">
    <source>
        <dbReference type="Proteomes" id="UP000011680"/>
    </source>
</evidence>
<name>M0NCR0_9EURY</name>
<dbReference type="STRING" id="1227457.C451_05293"/>
<proteinExistence type="predicted"/>
<dbReference type="RefSeq" id="WP_007738433.1">
    <property type="nucleotide sequence ID" value="NZ_AOMF01000114.1"/>
</dbReference>
<evidence type="ECO:0000313" key="1">
    <source>
        <dbReference type="EMBL" id="EMA55353.1"/>
    </source>
</evidence>
<dbReference type="PATRIC" id="fig|1227457.3.peg.945"/>
<sequence length="89" mass="9452">MSIETSDGAETADEQLEDELVAVLCGLDDSAEPWKLRPPENGGGPAKLLVGAQPDFVRGRLEDAGYEVRDLGLPISARGWLAAWEVSSG</sequence>
<dbReference type="OrthoDB" id="377437at2157"/>